<evidence type="ECO:0000256" key="1">
    <source>
        <dbReference type="SAM" id="MobiDB-lite"/>
    </source>
</evidence>
<dbReference type="EMBL" id="MHTV01000040">
    <property type="protein sequence ID" value="OHA65891.1"/>
    <property type="molecule type" value="Genomic_DNA"/>
</dbReference>
<keyword evidence="2" id="KW-0812">Transmembrane</keyword>
<feature type="transmembrane region" description="Helical" evidence="2">
    <location>
        <begin position="52"/>
        <end position="74"/>
    </location>
</feature>
<comment type="caution">
    <text evidence="3">The sequence shown here is derived from an EMBL/GenBank/DDBJ whole genome shotgun (WGS) entry which is preliminary data.</text>
</comment>
<feature type="region of interest" description="Disordered" evidence="1">
    <location>
        <begin position="235"/>
        <end position="257"/>
    </location>
</feature>
<feature type="compositionally biased region" description="Basic and acidic residues" evidence="1">
    <location>
        <begin position="184"/>
        <end position="194"/>
    </location>
</feature>
<keyword evidence="2" id="KW-1133">Transmembrane helix</keyword>
<feature type="compositionally biased region" description="Basic and acidic residues" evidence="1">
    <location>
        <begin position="235"/>
        <end position="255"/>
    </location>
</feature>
<sequence length="573" mass="63036">MKLRFLFSFIFVCAFLLLPSIALGAVKLNLDYPSFGGFNLKDDQNISQLVAWTYYAMIGIAGLAAFVMLVWGGVQWLVSGAIPSQLSAAKEKIQNAILGILLIFGSFIIIQLINPEVGTIGNFEISAVQPLLNPAGIVLSRPPAGAVEQREGEIGGGAGIYFCTNYGCTCNTDDDGDSLKSGNPRRECSGITDGEKIKDADGKDTAVLKIGDPGSGEGKDDYYFFPMTVADKKETYDTNGDGKIDNGDKYDSDHDGDIDDRDEYLTRSVPWPMPEPWKSKIRSISIVQYKTVSEYKGILAYNTSTSGETKTEVICFDRNGAGNLKDYVLQSKFGFVRDATNEKGWEEKVGGFRIISETACTFPGITIDNEKDFWGKPVVFLFDKKNFGQIALEAVSTSKGNYFRRWGRPCKYFYSAHDTVSIHQVRAPYYPDLLIPPSPANNQVTTGQGCANPASIEGTPSDWDLLSVWIDPNANCFLKSKAYGCAVTFYECNGNEKCPSTEAEGDENPTNYDRICFEKPEKDLLQTQYSFDNNNPTGNDLRDDVRRVSVHANIAEGCNHGEISTPRGASRSF</sequence>
<proteinExistence type="predicted"/>
<gene>
    <name evidence="3" type="ORF">A3C04_00125</name>
</gene>
<feature type="transmembrane region" description="Helical" evidence="2">
    <location>
        <begin position="95"/>
        <end position="113"/>
    </location>
</feature>
<evidence type="ECO:0000313" key="4">
    <source>
        <dbReference type="Proteomes" id="UP000178092"/>
    </source>
</evidence>
<name>A0A1G2R1E1_9BACT</name>
<dbReference type="Proteomes" id="UP000178092">
    <property type="component" value="Unassembled WGS sequence"/>
</dbReference>
<organism evidence="3 4">
    <name type="scientific">Candidatus Wildermuthbacteria bacterium RIFCSPHIGHO2_02_FULL_45_25</name>
    <dbReference type="NCBI Taxonomy" id="1802450"/>
    <lineage>
        <taxon>Bacteria</taxon>
        <taxon>Candidatus Wildermuthiibacteriota</taxon>
    </lineage>
</organism>
<evidence type="ECO:0000256" key="2">
    <source>
        <dbReference type="SAM" id="Phobius"/>
    </source>
</evidence>
<keyword evidence="2" id="KW-0472">Membrane</keyword>
<reference evidence="3 4" key="1">
    <citation type="journal article" date="2016" name="Nat. Commun.">
        <title>Thousands of microbial genomes shed light on interconnected biogeochemical processes in an aquifer system.</title>
        <authorList>
            <person name="Anantharaman K."/>
            <person name="Brown C.T."/>
            <person name="Hug L.A."/>
            <person name="Sharon I."/>
            <person name="Castelle C.J."/>
            <person name="Probst A.J."/>
            <person name="Thomas B.C."/>
            <person name="Singh A."/>
            <person name="Wilkins M.J."/>
            <person name="Karaoz U."/>
            <person name="Brodie E.L."/>
            <person name="Williams K.H."/>
            <person name="Hubbard S.S."/>
            <person name="Banfield J.F."/>
        </authorList>
    </citation>
    <scope>NUCLEOTIDE SEQUENCE [LARGE SCALE GENOMIC DNA]</scope>
</reference>
<protein>
    <submittedName>
        <fullName evidence="3">Uncharacterized protein</fullName>
    </submittedName>
</protein>
<feature type="region of interest" description="Disordered" evidence="1">
    <location>
        <begin position="174"/>
        <end position="194"/>
    </location>
</feature>
<evidence type="ECO:0000313" key="3">
    <source>
        <dbReference type="EMBL" id="OHA65891.1"/>
    </source>
</evidence>
<dbReference type="AlphaFoldDB" id="A0A1G2R1E1"/>
<accession>A0A1G2R1E1</accession>